<evidence type="ECO:0000313" key="7">
    <source>
        <dbReference type="Proteomes" id="UP000579281"/>
    </source>
</evidence>
<dbReference type="InterPro" id="IPR027417">
    <property type="entry name" value="P-loop_NTPase"/>
</dbReference>
<dbReference type="Pfam" id="PF00005">
    <property type="entry name" value="ABC_tran"/>
    <property type="match status" value="1"/>
</dbReference>
<proteinExistence type="inferred from homology"/>
<dbReference type="AlphaFoldDB" id="A0A841KV01"/>
<keyword evidence="2" id="KW-0813">Transport</keyword>
<dbReference type="RefSeq" id="WP_184311976.1">
    <property type="nucleotide sequence ID" value="NZ_JACHEN010000024.1"/>
</dbReference>
<keyword evidence="3" id="KW-0547">Nucleotide-binding</keyword>
<reference evidence="6 7" key="1">
    <citation type="submission" date="2020-08" db="EMBL/GenBank/DDBJ databases">
        <title>Genomic Encyclopedia of Type Strains, Phase IV (KMG-IV): sequencing the most valuable type-strain genomes for metagenomic binning, comparative biology and taxonomic classification.</title>
        <authorList>
            <person name="Goeker M."/>
        </authorList>
    </citation>
    <scope>NUCLEOTIDE SEQUENCE [LARGE SCALE GENOMIC DNA]</scope>
    <source>
        <strain evidence="6 7">DSM 103526</strain>
    </source>
</reference>
<evidence type="ECO:0000256" key="4">
    <source>
        <dbReference type="ARBA" id="ARBA00022840"/>
    </source>
</evidence>
<name>A0A841KV01_9FIRM</name>
<dbReference type="SMART" id="SM00382">
    <property type="entry name" value="AAA"/>
    <property type="match status" value="1"/>
</dbReference>
<sequence length="325" mass="36516">MIIVESLKKTYETKIKKGFLKSEKRYVEAVRKLDMEIEKGQIVGLLGINGAGKTTSIKMLSTLLLPTAGKITVDGMDAVKDAMKVKQRINMVAGGERMIYWRLTGRENLWYFGQLYGMENKMLSERIDYLLNLVGIEEKKDVPVENYSKGMKQRLQIARGLINNPDYIFMDEPTLGLDSVISKELRAYVKNIARKEGKGILLTSHYMAEIEELCDYVYVLNHGEIIAQGTPKELAAVGMNKKILYLGIERGSAEISPIIDQACRAADHTAIVQNDTHEGTFIITSSLDLKGVISRTCIDHRLVINRLFEDEPKLEDAIIKLSKGA</sequence>
<dbReference type="PROSITE" id="PS50893">
    <property type="entry name" value="ABC_TRANSPORTER_2"/>
    <property type="match status" value="1"/>
</dbReference>
<dbReference type="Gene3D" id="3.40.50.300">
    <property type="entry name" value="P-loop containing nucleotide triphosphate hydrolases"/>
    <property type="match status" value="1"/>
</dbReference>
<evidence type="ECO:0000256" key="1">
    <source>
        <dbReference type="ARBA" id="ARBA00005417"/>
    </source>
</evidence>
<accession>A0A841KV01</accession>
<keyword evidence="7" id="KW-1185">Reference proteome</keyword>
<dbReference type="InterPro" id="IPR050763">
    <property type="entry name" value="ABC_transporter_ATP-binding"/>
</dbReference>
<organism evidence="6 7">
    <name type="scientific">Anaerosolibacter carboniphilus</name>
    <dbReference type="NCBI Taxonomy" id="1417629"/>
    <lineage>
        <taxon>Bacteria</taxon>
        <taxon>Bacillati</taxon>
        <taxon>Bacillota</taxon>
        <taxon>Clostridia</taxon>
        <taxon>Peptostreptococcales</taxon>
        <taxon>Thermotaleaceae</taxon>
        <taxon>Anaerosolibacter</taxon>
    </lineage>
</organism>
<dbReference type="EMBL" id="JACHEN010000024">
    <property type="protein sequence ID" value="MBB6217476.1"/>
    <property type="molecule type" value="Genomic_DNA"/>
</dbReference>
<dbReference type="PROSITE" id="PS00211">
    <property type="entry name" value="ABC_TRANSPORTER_1"/>
    <property type="match status" value="1"/>
</dbReference>
<evidence type="ECO:0000256" key="2">
    <source>
        <dbReference type="ARBA" id="ARBA00022448"/>
    </source>
</evidence>
<dbReference type="PANTHER" id="PTHR42711">
    <property type="entry name" value="ABC TRANSPORTER ATP-BINDING PROTEIN"/>
    <property type="match status" value="1"/>
</dbReference>
<evidence type="ECO:0000313" key="6">
    <source>
        <dbReference type="EMBL" id="MBB6217476.1"/>
    </source>
</evidence>
<dbReference type="InterPro" id="IPR003439">
    <property type="entry name" value="ABC_transporter-like_ATP-bd"/>
</dbReference>
<dbReference type="Proteomes" id="UP000579281">
    <property type="component" value="Unassembled WGS sequence"/>
</dbReference>
<keyword evidence="4 6" id="KW-0067">ATP-binding</keyword>
<dbReference type="GO" id="GO:0005524">
    <property type="term" value="F:ATP binding"/>
    <property type="evidence" value="ECO:0007669"/>
    <property type="project" value="UniProtKB-KW"/>
</dbReference>
<dbReference type="InterPro" id="IPR003593">
    <property type="entry name" value="AAA+_ATPase"/>
</dbReference>
<comment type="caution">
    <text evidence="6">The sequence shown here is derived from an EMBL/GenBank/DDBJ whole genome shotgun (WGS) entry which is preliminary data.</text>
</comment>
<evidence type="ECO:0000259" key="5">
    <source>
        <dbReference type="PROSITE" id="PS50893"/>
    </source>
</evidence>
<evidence type="ECO:0000256" key="3">
    <source>
        <dbReference type="ARBA" id="ARBA00022741"/>
    </source>
</evidence>
<dbReference type="InterPro" id="IPR017871">
    <property type="entry name" value="ABC_transporter-like_CS"/>
</dbReference>
<dbReference type="SUPFAM" id="SSF52540">
    <property type="entry name" value="P-loop containing nucleoside triphosphate hydrolases"/>
    <property type="match status" value="1"/>
</dbReference>
<feature type="domain" description="ABC transporter" evidence="5">
    <location>
        <begin position="2"/>
        <end position="247"/>
    </location>
</feature>
<protein>
    <submittedName>
        <fullName evidence="6">ABC-2 type transport system ATP-binding protein</fullName>
    </submittedName>
</protein>
<comment type="similarity">
    <text evidence="1">Belongs to the ABC transporter superfamily.</text>
</comment>
<gene>
    <name evidence="6" type="ORF">HNQ80_003597</name>
</gene>
<dbReference type="PANTHER" id="PTHR42711:SF5">
    <property type="entry name" value="ABC TRANSPORTER ATP-BINDING PROTEIN NATA"/>
    <property type="match status" value="1"/>
</dbReference>
<dbReference type="GO" id="GO:0016887">
    <property type="term" value="F:ATP hydrolysis activity"/>
    <property type="evidence" value="ECO:0007669"/>
    <property type="project" value="InterPro"/>
</dbReference>